<evidence type="ECO:0008006" key="3">
    <source>
        <dbReference type="Google" id="ProtNLM"/>
    </source>
</evidence>
<dbReference type="Gene3D" id="2.180.10.10">
    <property type="entry name" value="RHS repeat-associated core"/>
    <property type="match status" value="1"/>
</dbReference>
<proteinExistence type="predicted"/>
<name>A0ABV9QVH7_9GAMM</name>
<dbReference type="EMBL" id="JBHSHD010000005">
    <property type="protein sequence ID" value="MFC4819604.1"/>
    <property type="molecule type" value="Genomic_DNA"/>
</dbReference>
<protein>
    <recommendedName>
        <fullName evidence="3">RHS repeat-associated core domain-containing protein</fullName>
    </recommendedName>
</protein>
<evidence type="ECO:0000313" key="2">
    <source>
        <dbReference type="Proteomes" id="UP001595886"/>
    </source>
</evidence>
<comment type="caution">
    <text evidence="1">The sequence shown here is derived from an EMBL/GenBank/DDBJ whole genome shotgun (WGS) entry which is preliminary data.</text>
</comment>
<sequence>MQDPLNSQSLNRYSYVLNNPMTYTDPTGYFSVGDGLRLVATAVIAWRAPYLAGPASRAGPPPSRSASERR</sequence>
<evidence type="ECO:0000313" key="1">
    <source>
        <dbReference type="EMBL" id="MFC4819604.1"/>
    </source>
</evidence>
<gene>
    <name evidence="1" type="ORF">ACFO6Q_04675</name>
</gene>
<dbReference type="Proteomes" id="UP001595886">
    <property type="component" value="Unassembled WGS sequence"/>
</dbReference>
<dbReference type="RefSeq" id="WP_380019387.1">
    <property type="nucleotide sequence ID" value="NZ_JBHSHD010000005.1"/>
</dbReference>
<keyword evidence="2" id="KW-1185">Reference proteome</keyword>
<organism evidence="1 2">
    <name type="scientific">Dokdonella ginsengisoli</name>
    <dbReference type="NCBI Taxonomy" id="363846"/>
    <lineage>
        <taxon>Bacteria</taxon>
        <taxon>Pseudomonadati</taxon>
        <taxon>Pseudomonadota</taxon>
        <taxon>Gammaproteobacteria</taxon>
        <taxon>Lysobacterales</taxon>
        <taxon>Rhodanobacteraceae</taxon>
        <taxon>Dokdonella</taxon>
    </lineage>
</organism>
<reference evidence="2" key="1">
    <citation type="journal article" date="2019" name="Int. J. Syst. Evol. Microbiol.">
        <title>The Global Catalogue of Microorganisms (GCM) 10K type strain sequencing project: providing services to taxonomists for standard genome sequencing and annotation.</title>
        <authorList>
            <consortium name="The Broad Institute Genomics Platform"/>
            <consortium name="The Broad Institute Genome Sequencing Center for Infectious Disease"/>
            <person name="Wu L."/>
            <person name="Ma J."/>
        </authorList>
    </citation>
    <scope>NUCLEOTIDE SEQUENCE [LARGE SCALE GENOMIC DNA]</scope>
    <source>
        <strain evidence="2">CCUG 30340</strain>
    </source>
</reference>
<accession>A0ABV9QVH7</accession>